<sequence>MKDAPPRPGDRDDADAGVRLLDGAVADYRTVVQELCTAARGTWTGPQVAPEELAEITGTIRGFNPGEVVETAASASGAARPDVLGERLSEVLGELGDEGTGKLIGDQLGAVVAECLEHCDRQAQVLAKAARAMSANATLCRMSGEAAGVTARATLSAIRAQTHMIEEAYLDEDWECFRGLVGAAATLVDECAHEIWGLCVDRDETMCEGLNHLMTGQAAVAETVPASLTPVAEGLFDSAVGWIPQRSCPEGVAGATGPAAGDVSESGGNRGESTPDPLPCAGILGAVGIGTALIGVGLIAAMAHDALDQLSCGTEIPDPVDLPESAEPDAAADGQPAPVPLPEPAGPAAEPPAETEKPAQGHERPQTAPDSPDPGPEDVREPKLSGGYPSGEGNPGTARKAGQW</sequence>
<dbReference type="AlphaFoldDB" id="A0A934I6S5"/>
<evidence type="ECO:0000313" key="3">
    <source>
        <dbReference type="Proteomes" id="UP000645966"/>
    </source>
</evidence>
<reference evidence="2" key="1">
    <citation type="submission" date="2020-12" db="EMBL/GenBank/DDBJ databases">
        <title>Genome public.</title>
        <authorList>
            <person name="Sun Q."/>
        </authorList>
    </citation>
    <scope>NUCLEOTIDE SEQUENCE</scope>
    <source>
        <strain evidence="2">CCM 8863</strain>
    </source>
</reference>
<comment type="caution">
    <text evidence="2">The sequence shown here is derived from an EMBL/GenBank/DDBJ whole genome shotgun (WGS) entry which is preliminary data.</text>
</comment>
<feature type="compositionally biased region" description="Basic and acidic residues" evidence="1">
    <location>
        <begin position="354"/>
        <end position="365"/>
    </location>
</feature>
<protein>
    <submittedName>
        <fullName evidence="2">Uncharacterized protein</fullName>
    </submittedName>
</protein>
<dbReference type="RefSeq" id="WP_198739070.1">
    <property type="nucleotide sequence ID" value="NZ_JAEIOS010000013.1"/>
</dbReference>
<gene>
    <name evidence="2" type="ORF">JDV75_10040</name>
</gene>
<evidence type="ECO:0000313" key="2">
    <source>
        <dbReference type="EMBL" id="MBI8990091.1"/>
    </source>
</evidence>
<dbReference type="Proteomes" id="UP000645966">
    <property type="component" value="Unassembled WGS sequence"/>
</dbReference>
<organism evidence="2 3">
    <name type="scientific">Corynebacterium meridianum</name>
    <dbReference type="NCBI Taxonomy" id="2765363"/>
    <lineage>
        <taxon>Bacteria</taxon>
        <taxon>Bacillati</taxon>
        <taxon>Actinomycetota</taxon>
        <taxon>Actinomycetes</taxon>
        <taxon>Mycobacteriales</taxon>
        <taxon>Corynebacteriaceae</taxon>
        <taxon>Corynebacterium</taxon>
    </lineage>
</organism>
<proteinExistence type="predicted"/>
<accession>A0A934I6S5</accession>
<name>A0A934I6S5_9CORY</name>
<feature type="region of interest" description="Disordered" evidence="1">
    <location>
        <begin position="251"/>
        <end position="275"/>
    </location>
</feature>
<evidence type="ECO:0000256" key="1">
    <source>
        <dbReference type="SAM" id="MobiDB-lite"/>
    </source>
</evidence>
<keyword evidence="3" id="KW-1185">Reference proteome</keyword>
<feature type="region of interest" description="Disordered" evidence="1">
    <location>
        <begin position="315"/>
        <end position="404"/>
    </location>
</feature>
<dbReference type="EMBL" id="JAEIOS010000013">
    <property type="protein sequence ID" value="MBI8990091.1"/>
    <property type="molecule type" value="Genomic_DNA"/>
</dbReference>